<dbReference type="Gene3D" id="3.40.50.2000">
    <property type="entry name" value="Glycogen Phosphorylase B"/>
    <property type="match status" value="2"/>
</dbReference>
<dbReference type="InterPro" id="IPR028098">
    <property type="entry name" value="Glyco_trans_4-like_N"/>
</dbReference>
<dbReference type="GO" id="GO:0016757">
    <property type="term" value="F:glycosyltransferase activity"/>
    <property type="evidence" value="ECO:0007669"/>
    <property type="project" value="InterPro"/>
</dbReference>
<evidence type="ECO:0000313" key="3">
    <source>
        <dbReference type="EMBL" id="RDU37580.1"/>
    </source>
</evidence>
<comment type="caution">
    <text evidence="3">The sequence shown here is derived from an EMBL/GenBank/DDBJ whole genome shotgun (WGS) entry which is preliminary data.</text>
</comment>
<feature type="domain" description="Glycosyltransferase subfamily 4-like N-terminal" evidence="2">
    <location>
        <begin position="2"/>
        <end position="136"/>
    </location>
</feature>
<evidence type="ECO:0000313" key="4">
    <source>
        <dbReference type="Proteomes" id="UP000257144"/>
    </source>
</evidence>
<dbReference type="Pfam" id="PF13477">
    <property type="entry name" value="Glyco_trans_4_2"/>
    <property type="match status" value="1"/>
</dbReference>
<dbReference type="SUPFAM" id="SSF53756">
    <property type="entry name" value="UDP-Glycosyltransferase/glycogen phosphorylase"/>
    <property type="match status" value="1"/>
</dbReference>
<sequence>MKILLLAPGRSIHTHKWALFYKNNGIDVKVVTFADHYSEENAKEVETIQLPKLLPGKLSYFSGVFSLKKILKEFKPDILHAHYVSSYGLIGALAGYKPYYVSVWGRDIFQFPQQGSVNRKIVEYTLGKADTICSTSHVMAVETNKYTNKHIYVTPFGVDLERFKPLEKPAGERGEEDGITIGTVKALSDKYGIADLIRAFAIVYEAYPSAKLLIVGDGPQRAEYEQLVRDLGIGDATQFTGRVPNTEVPAYINRMNIFAVPSTEDSESFGVAAVEAMACGVPPVVSNVGGLPEVVIEGKTGFVVPKENPKELSEAFLKLIKEPETRQEMSVNGIRHVRDNYDWAQNAADMVKLYRKTLKME</sequence>
<proteinExistence type="predicted"/>
<name>A0A3D8GSY6_9BACI</name>
<reference evidence="3 4" key="1">
    <citation type="submission" date="2018-07" db="EMBL/GenBank/DDBJ databases">
        <title>Bacillus sp. YLB-04 draft genome sequence.</title>
        <authorList>
            <person name="Yu L."/>
            <person name="Tang X."/>
        </authorList>
    </citation>
    <scope>NUCLEOTIDE SEQUENCE [LARGE SCALE GENOMIC DNA]</scope>
    <source>
        <strain evidence="3 4">YLB-04</strain>
    </source>
</reference>
<feature type="domain" description="Glycosyl transferase family 1" evidence="1">
    <location>
        <begin position="175"/>
        <end position="334"/>
    </location>
</feature>
<dbReference type="PANTHER" id="PTHR45947">
    <property type="entry name" value="SULFOQUINOVOSYL TRANSFERASE SQD2"/>
    <property type="match status" value="1"/>
</dbReference>
<keyword evidence="3" id="KW-0808">Transferase</keyword>
<dbReference type="InterPro" id="IPR050194">
    <property type="entry name" value="Glycosyltransferase_grp1"/>
</dbReference>
<evidence type="ECO:0000259" key="1">
    <source>
        <dbReference type="Pfam" id="PF00534"/>
    </source>
</evidence>
<accession>A0A3D8GSY6</accession>
<dbReference type="PANTHER" id="PTHR45947:SF3">
    <property type="entry name" value="SULFOQUINOVOSYL TRANSFERASE SQD2"/>
    <property type="match status" value="1"/>
</dbReference>
<dbReference type="AlphaFoldDB" id="A0A3D8GSY6"/>
<dbReference type="EMBL" id="QNQT01000002">
    <property type="protein sequence ID" value="RDU37580.1"/>
    <property type="molecule type" value="Genomic_DNA"/>
</dbReference>
<organism evidence="3 4">
    <name type="scientific">Neobacillus piezotolerans</name>
    <dbReference type="NCBI Taxonomy" id="2259171"/>
    <lineage>
        <taxon>Bacteria</taxon>
        <taxon>Bacillati</taxon>
        <taxon>Bacillota</taxon>
        <taxon>Bacilli</taxon>
        <taxon>Bacillales</taxon>
        <taxon>Bacillaceae</taxon>
        <taxon>Neobacillus</taxon>
    </lineage>
</organism>
<dbReference type="InterPro" id="IPR001296">
    <property type="entry name" value="Glyco_trans_1"/>
</dbReference>
<dbReference type="Proteomes" id="UP000257144">
    <property type="component" value="Unassembled WGS sequence"/>
</dbReference>
<dbReference type="OrthoDB" id="158463at2"/>
<gene>
    <name evidence="3" type="ORF">DRW41_06990</name>
</gene>
<protein>
    <submittedName>
        <fullName evidence="3">Glycosyltransferase family 4 protein</fullName>
    </submittedName>
</protein>
<dbReference type="RefSeq" id="WP_115451252.1">
    <property type="nucleotide sequence ID" value="NZ_QNQT01000002.1"/>
</dbReference>
<dbReference type="Pfam" id="PF00534">
    <property type="entry name" value="Glycos_transf_1"/>
    <property type="match status" value="1"/>
</dbReference>
<keyword evidence="4" id="KW-1185">Reference proteome</keyword>
<evidence type="ECO:0000259" key="2">
    <source>
        <dbReference type="Pfam" id="PF13477"/>
    </source>
</evidence>